<accession>K3XKK5</accession>
<feature type="compositionally biased region" description="Basic and acidic residues" evidence="1">
    <location>
        <begin position="105"/>
        <end position="120"/>
    </location>
</feature>
<dbReference type="PROSITE" id="PS51293">
    <property type="entry name" value="SANT"/>
    <property type="match status" value="1"/>
</dbReference>
<dbReference type="Proteomes" id="UP000004995">
    <property type="component" value="Unassembled WGS sequence"/>
</dbReference>
<dbReference type="OrthoDB" id="118550at2759"/>
<dbReference type="InterPro" id="IPR001005">
    <property type="entry name" value="SANT/Myb"/>
</dbReference>
<organism evidence="4">
    <name type="scientific">Setaria italica</name>
    <name type="common">Foxtail millet</name>
    <name type="synonym">Panicum italicum</name>
    <dbReference type="NCBI Taxonomy" id="4555"/>
    <lineage>
        <taxon>Eukaryota</taxon>
        <taxon>Viridiplantae</taxon>
        <taxon>Streptophyta</taxon>
        <taxon>Embryophyta</taxon>
        <taxon>Tracheophyta</taxon>
        <taxon>Spermatophyta</taxon>
        <taxon>Magnoliopsida</taxon>
        <taxon>Liliopsida</taxon>
        <taxon>Poales</taxon>
        <taxon>Poaceae</taxon>
        <taxon>PACMAD clade</taxon>
        <taxon>Panicoideae</taxon>
        <taxon>Panicodae</taxon>
        <taxon>Paniceae</taxon>
        <taxon>Cenchrinae</taxon>
        <taxon>Setaria</taxon>
    </lineage>
</organism>
<dbReference type="HOGENOM" id="CLU_947989_0_0_1"/>
<dbReference type="Gene3D" id="1.10.10.60">
    <property type="entry name" value="Homeodomain-like"/>
    <property type="match status" value="1"/>
</dbReference>
<evidence type="ECO:0000313" key="6">
    <source>
        <dbReference type="Proteomes" id="UP000004995"/>
    </source>
</evidence>
<name>K3XKK5_SETIT</name>
<evidence type="ECO:0000259" key="3">
    <source>
        <dbReference type="PROSITE" id="PS51293"/>
    </source>
</evidence>
<dbReference type="Pfam" id="PF00249">
    <property type="entry name" value="Myb_DNA-binding"/>
    <property type="match status" value="1"/>
</dbReference>
<feature type="region of interest" description="Disordered" evidence="1">
    <location>
        <begin position="1"/>
        <end position="26"/>
    </location>
</feature>
<reference evidence="5" key="3">
    <citation type="submission" date="2018-08" db="UniProtKB">
        <authorList>
            <consortium name="EnsemblPlants"/>
        </authorList>
    </citation>
    <scope>IDENTIFICATION</scope>
    <source>
        <strain evidence="5">Yugu1</strain>
    </source>
</reference>
<protein>
    <submittedName>
        <fullName evidence="4 5">Uncharacterized protein</fullName>
    </submittedName>
</protein>
<dbReference type="AlphaFoldDB" id="K3XKK5"/>
<evidence type="ECO:0000313" key="4">
    <source>
        <dbReference type="EMBL" id="RCV29050.1"/>
    </source>
</evidence>
<sequence>MTRRRRANRGEEVSRDSSCRDSHVGKFDEGMSNADFILMEYTEVPGSGGSNWTDQETLLLLEALEIFKGKEWDEIAEHVVTKTKEQICQTGTFDVPEEMDVDDNAEGKESTDGKTFKKADANSSETGTKLADQSVSAKEDTMNPGEKTFKKADANPSCCNSLRAISEISPALQLATGHCFILPDPPSNLEDPTSNFSPCTGGVCQGGAGGTQNVNATDKDRSEREESALALEKERATFTSQKEHMELSNTKESFVEGPQAEVIILSYYVLQRSIIINIYYIYASMSNLCVHNMG</sequence>
<feature type="compositionally biased region" description="Basic and acidic residues" evidence="1">
    <location>
        <begin position="8"/>
        <end position="26"/>
    </location>
</feature>
<dbReference type="STRING" id="4555.K3XKK5"/>
<reference evidence="4" key="2">
    <citation type="submission" date="2015-07" db="EMBL/GenBank/DDBJ databases">
        <authorList>
            <person name="Noorani M."/>
        </authorList>
    </citation>
    <scope>NUCLEOTIDE SEQUENCE</scope>
    <source>
        <strain evidence="4">Yugu1</strain>
    </source>
</reference>
<dbReference type="SUPFAM" id="SSF46689">
    <property type="entry name" value="Homeodomain-like"/>
    <property type="match status" value="1"/>
</dbReference>
<evidence type="ECO:0000259" key="2">
    <source>
        <dbReference type="PROSITE" id="PS50090"/>
    </source>
</evidence>
<proteinExistence type="predicted"/>
<dbReference type="Gramene" id="KQL08606">
    <property type="protein sequence ID" value="KQL08606"/>
    <property type="gene ID" value="SETIT_002428mg"/>
</dbReference>
<dbReference type="EnsemblPlants" id="KQL08606">
    <property type="protein sequence ID" value="KQL08606"/>
    <property type="gene ID" value="SETIT_002428mg"/>
</dbReference>
<feature type="compositionally biased region" description="Basic and acidic residues" evidence="1">
    <location>
        <begin position="137"/>
        <end position="153"/>
    </location>
</feature>
<dbReference type="eggNOG" id="KOG1279">
    <property type="taxonomic scope" value="Eukaryota"/>
</dbReference>
<feature type="region of interest" description="Disordered" evidence="1">
    <location>
        <begin position="97"/>
        <end position="153"/>
    </location>
</feature>
<evidence type="ECO:0000256" key="1">
    <source>
        <dbReference type="SAM" id="MobiDB-lite"/>
    </source>
</evidence>
<reference evidence="4 6" key="1">
    <citation type="journal article" date="2012" name="Nat. Biotechnol.">
        <title>Reference genome sequence of the model plant Setaria.</title>
        <authorList>
            <person name="Bennetzen J.L."/>
            <person name="Schmutz J."/>
            <person name="Wang H."/>
            <person name="Percifield R."/>
            <person name="Hawkins J."/>
            <person name="Pontaroli A.C."/>
            <person name="Estep M."/>
            <person name="Feng L."/>
            <person name="Vaughn J.N."/>
            <person name="Grimwood J."/>
            <person name="Jenkins J."/>
            <person name="Barry K."/>
            <person name="Lindquist E."/>
            <person name="Hellsten U."/>
            <person name="Deshpande S."/>
            <person name="Wang X."/>
            <person name="Wu X."/>
            <person name="Mitros T."/>
            <person name="Triplett J."/>
            <person name="Yang X."/>
            <person name="Ye C.Y."/>
            <person name="Mauro-Herrera M."/>
            <person name="Wang L."/>
            <person name="Li P."/>
            <person name="Sharma M."/>
            <person name="Sharma R."/>
            <person name="Ronald P.C."/>
            <person name="Panaud O."/>
            <person name="Kellogg E.A."/>
            <person name="Brutnell T.P."/>
            <person name="Doust A.N."/>
            <person name="Tuskan G.A."/>
            <person name="Rokhsar D."/>
            <person name="Devos K.M."/>
        </authorList>
    </citation>
    <scope>NUCLEOTIDE SEQUENCE [LARGE SCALE GENOMIC DNA]</scope>
    <source>
        <strain evidence="6">cv. Yugu1</strain>
        <strain evidence="4">Yugu1</strain>
    </source>
</reference>
<feature type="domain" description="Myb-like" evidence="2">
    <location>
        <begin position="44"/>
        <end position="86"/>
    </location>
</feature>
<dbReference type="InterPro" id="IPR009057">
    <property type="entry name" value="Homeodomain-like_sf"/>
</dbReference>
<gene>
    <name evidence="4" type="ORF">SETIT_5G452200v2</name>
</gene>
<keyword evidence="6" id="KW-1185">Reference proteome</keyword>
<feature type="domain" description="SANT" evidence="3">
    <location>
        <begin position="47"/>
        <end position="87"/>
    </location>
</feature>
<dbReference type="EMBL" id="AGNK02003460">
    <property type="status" value="NOT_ANNOTATED_CDS"/>
    <property type="molecule type" value="Genomic_DNA"/>
</dbReference>
<dbReference type="PROSITE" id="PS50090">
    <property type="entry name" value="MYB_LIKE"/>
    <property type="match status" value="1"/>
</dbReference>
<dbReference type="InterPro" id="IPR017884">
    <property type="entry name" value="SANT_dom"/>
</dbReference>
<feature type="compositionally biased region" description="Polar residues" evidence="1">
    <location>
        <begin position="121"/>
        <end position="136"/>
    </location>
</feature>
<dbReference type="EMBL" id="CM003532">
    <property type="protein sequence ID" value="RCV29050.1"/>
    <property type="molecule type" value="Genomic_DNA"/>
</dbReference>
<evidence type="ECO:0000313" key="5">
    <source>
        <dbReference type="EnsemblPlants" id="KQL08606"/>
    </source>
</evidence>